<proteinExistence type="predicted"/>
<evidence type="ECO:0000256" key="1">
    <source>
        <dbReference type="SAM" id="MobiDB-lite"/>
    </source>
</evidence>
<gene>
    <name evidence="2" type="ORF">B296_00053685</name>
</gene>
<evidence type="ECO:0000313" key="3">
    <source>
        <dbReference type="Proteomes" id="UP000287651"/>
    </source>
</evidence>
<comment type="caution">
    <text evidence="2">The sequence shown here is derived from an EMBL/GenBank/DDBJ whole genome shotgun (WGS) entry which is preliminary data.</text>
</comment>
<feature type="region of interest" description="Disordered" evidence="1">
    <location>
        <begin position="1"/>
        <end position="36"/>
    </location>
</feature>
<name>A0A426X9P2_ENSVE</name>
<dbReference type="AlphaFoldDB" id="A0A426X9P2"/>
<sequence length="62" mass="7195">RSQRPDPILRQVVPEQRGPLPSHQHSLRGDLHTSRNGGKTVVENVLHIKFMEILCIRTRSFR</sequence>
<organism evidence="2 3">
    <name type="scientific">Ensete ventricosum</name>
    <name type="common">Abyssinian banana</name>
    <name type="synonym">Musa ensete</name>
    <dbReference type="NCBI Taxonomy" id="4639"/>
    <lineage>
        <taxon>Eukaryota</taxon>
        <taxon>Viridiplantae</taxon>
        <taxon>Streptophyta</taxon>
        <taxon>Embryophyta</taxon>
        <taxon>Tracheophyta</taxon>
        <taxon>Spermatophyta</taxon>
        <taxon>Magnoliopsida</taxon>
        <taxon>Liliopsida</taxon>
        <taxon>Zingiberales</taxon>
        <taxon>Musaceae</taxon>
        <taxon>Ensete</taxon>
    </lineage>
</organism>
<protein>
    <submittedName>
        <fullName evidence="2">Uncharacterized protein</fullName>
    </submittedName>
</protein>
<feature type="non-terminal residue" evidence="2">
    <location>
        <position position="1"/>
    </location>
</feature>
<dbReference type="Proteomes" id="UP000287651">
    <property type="component" value="Unassembled WGS sequence"/>
</dbReference>
<dbReference type="EMBL" id="AMZH03023980">
    <property type="protein sequence ID" value="RRT36160.1"/>
    <property type="molecule type" value="Genomic_DNA"/>
</dbReference>
<evidence type="ECO:0000313" key="2">
    <source>
        <dbReference type="EMBL" id="RRT36160.1"/>
    </source>
</evidence>
<accession>A0A426X9P2</accession>
<reference evidence="2 3" key="1">
    <citation type="journal article" date="2014" name="Agronomy (Basel)">
        <title>A Draft Genome Sequence for Ensete ventricosum, the Drought-Tolerant Tree Against Hunger.</title>
        <authorList>
            <person name="Harrison J."/>
            <person name="Moore K.A."/>
            <person name="Paszkiewicz K."/>
            <person name="Jones T."/>
            <person name="Grant M."/>
            <person name="Ambacheew D."/>
            <person name="Muzemil S."/>
            <person name="Studholme D.J."/>
        </authorList>
    </citation>
    <scope>NUCLEOTIDE SEQUENCE [LARGE SCALE GENOMIC DNA]</scope>
</reference>